<dbReference type="InterPro" id="IPR022742">
    <property type="entry name" value="Hydrolase_4"/>
</dbReference>
<dbReference type="RefSeq" id="WP_068138360.1">
    <property type="nucleotide sequence ID" value="NZ_AP014924.1"/>
</dbReference>
<dbReference type="KEGG" id="lpil:LIP_2417"/>
<name>A0A0K2SMB1_LIMPI</name>
<dbReference type="AlphaFoldDB" id="A0A0K2SMB1"/>
<evidence type="ECO:0000313" key="3">
    <source>
        <dbReference type="EMBL" id="BAS28258.1"/>
    </source>
</evidence>
<accession>A0A0K2SMB1</accession>
<dbReference type="Pfam" id="PF12146">
    <property type="entry name" value="Hydrolase_4"/>
    <property type="match status" value="1"/>
</dbReference>
<dbReference type="SUPFAM" id="SSF53474">
    <property type="entry name" value="alpha/beta-Hydrolases"/>
    <property type="match status" value="1"/>
</dbReference>
<dbReference type="PANTHER" id="PTHR43265:SF1">
    <property type="entry name" value="ESTERASE ESTD"/>
    <property type="match status" value="1"/>
</dbReference>
<dbReference type="GO" id="GO:0052689">
    <property type="term" value="F:carboxylic ester hydrolase activity"/>
    <property type="evidence" value="ECO:0007669"/>
    <property type="project" value="TreeGrafter"/>
</dbReference>
<dbReference type="Gene3D" id="3.40.50.1820">
    <property type="entry name" value="alpha/beta hydrolase"/>
    <property type="match status" value="1"/>
</dbReference>
<organism evidence="3 4">
    <name type="scientific">Limnochorda pilosa</name>
    <dbReference type="NCBI Taxonomy" id="1555112"/>
    <lineage>
        <taxon>Bacteria</taxon>
        <taxon>Bacillati</taxon>
        <taxon>Bacillota</taxon>
        <taxon>Limnochordia</taxon>
        <taxon>Limnochordales</taxon>
        <taxon>Limnochordaceae</taxon>
        <taxon>Limnochorda</taxon>
    </lineage>
</organism>
<proteinExistence type="predicted"/>
<dbReference type="Proteomes" id="UP000065807">
    <property type="component" value="Chromosome"/>
</dbReference>
<feature type="region of interest" description="Disordered" evidence="1">
    <location>
        <begin position="396"/>
        <end position="418"/>
    </location>
</feature>
<reference evidence="4" key="1">
    <citation type="submission" date="2015-07" db="EMBL/GenBank/DDBJ databases">
        <title>Complete genome sequence and phylogenetic analysis of Limnochorda pilosa.</title>
        <authorList>
            <person name="Watanabe M."/>
            <person name="Kojima H."/>
            <person name="Fukui M."/>
        </authorList>
    </citation>
    <scope>NUCLEOTIDE SEQUENCE [LARGE SCALE GENOMIC DNA]</scope>
    <source>
        <strain evidence="4">HC45</strain>
    </source>
</reference>
<feature type="compositionally biased region" description="Low complexity" evidence="1">
    <location>
        <begin position="66"/>
        <end position="81"/>
    </location>
</feature>
<evidence type="ECO:0000256" key="1">
    <source>
        <dbReference type="SAM" id="MobiDB-lite"/>
    </source>
</evidence>
<dbReference type="InterPro" id="IPR029058">
    <property type="entry name" value="AB_hydrolase_fold"/>
</dbReference>
<reference evidence="4" key="2">
    <citation type="journal article" date="2016" name="Int. J. Syst. Evol. Microbiol.">
        <title>Complete genome sequence and cell structure of Limnochorda pilosa, a Gram-negative spore-former within the phylum Firmicutes.</title>
        <authorList>
            <person name="Watanabe M."/>
            <person name="Kojima H."/>
            <person name="Fukui M."/>
        </authorList>
    </citation>
    <scope>NUCLEOTIDE SEQUENCE [LARGE SCALE GENOMIC DNA]</scope>
    <source>
        <strain evidence="4">HC45</strain>
    </source>
</reference>
<evidence type="ECO:0000313" key="4">
    <source>
        <dbReference type="Proteomes" id="UP000065807"/>
    </source>
</evidence>
<evidence type="ECO:0000259" key="2">
    <source>
        <dbReference type="Pfam" id="PF12146"/>
    </source>
</evidence>
<gene>
    <name evidence="3" type="ORF">LIP_2417</name>
</gene>
<protein>
    <recommendedName>
        <fullName evidence="2">Serine aminopeptidase S33 domain-containing protein</fullName>
    </recommendedName>
</protein>
<dbReference type="EMBL" id="AP014924">
    <property type="protein sequence ID" value="BAS28258.1"/>
    <property type="molecule type" value="Genomic_DNA"/>
</dbReference>
<dbReference type="PANTHER" id="PTHR43265">
    <property type="entry name" value="ESTERASE ESTD"/>
    <property type="match status" value="1"/>
</dbReference>
<feature type="region of interest" description="Disordered" evidence="1">
    <location>
        <begin position="40"/>
        <end position="95"/>
    </location>
</feature>
<dbReference type="STRING" id="1555112.LIP_2417"/>
<keyword evidence="4" id="KW-1185">Reference proteome</keyword>
<dbReference type="InterPro" id="IPR053145">
    <property type="entry name" value="AB_hydrolase_Est10"/>
</dbReference>
<sequence length="418" mass="44624">MLPRTRTAWVRLFLVVVLFLAMPPGMMRGLGFWPGAPAPHAHAAADPAGPDPADPVEPGLPGSAQPEAADSAGPEPSEAAEPGPPGPEETGPPALPAEVSFREETVTVGEEPWLLEGTLTLPDRPGPFPGVVLVADFGPYDRDETAGPDRPFRDLARGLGRRGIASLRFDKRTAVYGPKMDGNAITVEEEVIADALSAASLLREQEGVGPVFILGHGLGATLAPEIARRAGAAGAVLLAPFATPLDELVRQQLEASFSADGRLTLTESAQLERARAAVEQFRQGKTDPAQTFLGPSRYFVDLRQRNPLRQAVQYLQPMLILQGGRDEQVPPSELDRWRQALAGRRDVELRLYAELNHRFAWGPDPSPSTTYRWPRQVQPEVIEAVALWILRQAPAAGEPRGAAEDGPGAPAAGSALGA</sequence>
<dbReference type="OrthoDB" id="9809549at2"/>
<feature type="domain" description="Serine aminopeptidase S33" evidence="2">
    <location>
        <begin position="153"/>
        <end position="358"/>
    </location>
</feature>